<evidence type="ECO:0000256" key="8">
    <source>
        <dbReference type="ARBA" id="ARBA00023180"/>
    </source>
</evidence>
<dbReference type="Gene3D" id="1.20.1070.10">
    <property type="entry name" value="Rhodopsin 7-helix transmembrane proteins"/>
    <property type="match status" value="1"/>
</dbReference>
<feature type="transmembrane region" description="Helical" evidence="10">
    <location>
        <begin position="267"/>
        <end position="287"/>
    </location>
</feature>
<reference evidence="12 13" key="1">
    <citation type="submission" date="2022-05" db="EMBL/GenBank/DDBJ databases">
        <authorList>
            <consortium name="Genoscope - CEA"/>
            <person name="William W."/>
        </authorList>
    </citation>
    <scope>NUCLEOTIDE SEQUENCE [LARGE SCALE GENOMIC DNA]</scope>
</reference>
<feature type="transmembrane region" description="Helical" evidence="10">
    <location>
        <begin position="177"/>
        <end position="196"/>
    </location>
</feature>
<feature type="transmembrane region" description="Helical" evidence="10">
    <location>
        <begin position="233"/>
        <end position="255"/>
    </location>
</feature>
<keyword evidence="8" id="KW-0325">Glycoprotein</keyword>
<evidence type="ECO:0000256" key="3">
    <source>
        <dbReference type="ARBA" id="ARBA00022692"/>
    </source>
</evidence>
<evidence type="ECO:0000256" key="1">
    <source>
        <dbReference type="ARBA" id="ARBA00004651"/>
    </source>
</evidence>
<dbReference type="Pfam" id="PF00001">
    <property type="entry name" value="7tm_1"/>
    <property type="match status" value="2"/>
</dbReference>
<comment type="caution">
    <text evidence="12">The sequence shown here is derived from an EMBL/GenBank/DDBJ whole genome shotgun (WGS) entry which is preliminary data.</text>
</comment>
<sequence>MNLSYTRQPGCEVDTMVGERLEHPSPFAQASLMFLIVINIITFPFTAALNALVMIAVKTKSRLRVHKSNILLAMLASTDFIAGILAQPTFIAIAIMLLRGKPDVYCLLLVFRIVITGLFLATHSHLVLIAGERYLAILHPFLHISYVTVPRLLAASILAWLFAVISLILHILVEKNVFFAIIFSLFVLSVVFNAICHVKVYREIRRNEQQIAAQQVTQEARQQLLRDKKALKLTSMILAALLFCFIFPLALTAVVKFGFDATVETRHILVCFGISIALLNSLLNPIIYSVRMRQFRVAFIELIYRTANITEAEEFESRFFGARVRIEAGQERGEQGQQNLELEVVQNNANPNNDVILQQQNHAMDTKQFLRLPGALHRHSI</sequence>
<dbReference type="InterPro" id="IPR000276">
    <property type="entry name" value="GPCR_Rhodpsn"/>
</dbReference>
<keyword evidence="5" id="KW-0297">G-protein coupled receptor</keyword>
<name>A0ABN8T0U4_9CNID</name>
<evidence type="ECO:0000256" key="5">
    <source>
        <dbReference type="ARBA" id="ARBA00023040"/>
    </source>
</evidence>
<feature type="transmembrane region" description="Helical" evidence="10">
    <location>
        <begin position="32"/>
        <end position="57"/>
    </location>
</feature>
<dbReference type="CDD" id="cd00637">
    <property type="entry name" value="7tm_classA_rhodopsin-like"/>
    <property type="match status" value="1"/>
</dbReference>
<accession>A0ABN8T0U4</accession>
<evidence type="ECO:0000313" key="13">
    <source>
        <dbReference type="Proteomes" id="UP001159427"/>
    </source>
</evidence>
<evidence type="ECO:0000259" key="11">
    <source>
        <dbReference type="PROSITE" id="PS50262"/>
    </source>
</evidence>
<keyword evidence="9" id="KW-0807">Transducer</keyword>
<dbReference type="Proteomes" id="UP001159427">
    <property type="component" value="Unassembled WGS sequence"/>
</dbReference>
<dbReference type="PANTHER" id="PTHR24246">
    <property type="entry name" value="OLFACTORY RECEPTOR AND ADENOSINE RECEPTOR"/>
    <property type="match status" value="1"/>
</dbReference>
<feature type="domain" description="G-protein coupled receptors family 1 profile" evidence="11">
    <location>
        <begin position="49"/>
        <end position="288"/>
    </location>
</feature>
<dbReference type="PRINTS" id="PR00237">
    <property type="entry name" value="GPCRRHODOPSN"/>
</dbReference>
<keyword evidence="7" id="KW-0675">Receptor</keyword>
<feature type="transmembrane region" description="Helical" evidence="10">
    <location>
        <begin position="69"/>
        <end position="97"/>
    </location>
</feature>
<evidence type="ECO:0000256" key="4">
    <source>
        <dbReference type="ARBA" id="ARBA00022989"/>
    </source>
</evidence>
<feature type="transmembrane region" description="Helical" evidence="10">
    <location>
        <begin position="109"/>
        <end position="131"/>
    </location>
</feature>
<proteinExistence type="predicted"/>
<gene>
    <name evidence="12" type="ORF">PEVE_00033872</name>
</gene>
<dbReference type="EMBL" id="CALNXI010005062">
    <property type="protein sequence ID" value="CAH3196898.1"/>
    <property type="molecule type" value="Genomic_DNA"/>
</dbReference>
<organism evidence="12 13">
    <name type="scientific">Porites evermanni</name>
    <dbReference type="NCBI Taxonomy" id="104178"/>
    <lineage>
        <taxon>Eukaryota</taxon>
        <taxon>Metazoa</taxon>
        <taxon>Cnidaria</taxon>
        <taxon>Anthozoa</taxon>
        <taxon>Hexacorallia</taxon>
        <taxon>Scleractinia</taxon>
        <taxon>Fungiina</taxon>
        <taxon>Poritidae</taxon>
        <taxon>Porites</taxon>
    </lineage>
</organism>
<evidence type="ECO:0000313" key="12">
    <source>
        <dbReference type="EMBL" id="CAH3196898.1"/>
    </source>
</evidence>
<keyword evidence="4 10" id="KW-1133">Transmembrane helix</keyword>
<evidence type="ECO:0000256" key="7">
    <source>
        <dbReference type="ARBA" id="ARBA00023170"/>
    </source>
</evidence>
<evidence type="ECO:0000256" key="6">
    <source>
        <dbReference type="ARBA" id="ARBA00023136"/>
    </source>
</evidence>
<dbReference type="InterPro" id="IPR017452">
    <property type="entry name" value="GPCR_Rhodpsn_7TM"/>
</dbReference>
<evidence type="ECO:0000256" key="2">
    <source>
        <dbReference type="ARBA" id="ARBA00022475"/>
    </source>
</evidence>
<dbReference type="PANTHER" id="PTHR24246:SF27">
    <property type="entry name" value="ADENOSINE RECEPTOR, ISOFORM A"/>
    <property type="match status" value="1"/>
</dbReference>
<keyword evidence="13" id="KW-1185">Reference proteome</keyword>
<keyword evidence="2" id="KW-1003">Cell membrane</keyword>
<keyword evidence="6 10" id="KW-0472">Membrane</keyword>
<protein>
    <recommendedName>
        <fullName evidence="11">G-protein coupled receptors family 1 profile domain-containing protein</fullName>
    </recommendedName>
</protein>
<evidence type="ECO:0000256" key="10">
    <source>
        <dbReference type="SAM" id="Phobius"/>
    </source>
</evidence>
<dbReference type="SUPFAM" id="SSF81321">
    <property type="entry name" value="Family A G protein-coupled receptor-like"/>
    <property type="match status" value="1"/>
</dbReference>
<feature type="transmembrane region" description="Helical" evidence="10">
    <location>
        <begin position="152"/>
        <end position="171"/>
    </location>
</feature>
<dbReference type="PROSITE" id="PS50262">
    <property type="entry name" value="G_PROTEIN_RECEP_F1_2"/>
    <property type="match status" value="1"/>
</dbReference>
<evidence type="ECO:0000256" key="9">
    <source>
        <dbReference type="ARBA" id="ARBA00023224"/>
    </source>
</evidence>
<comment type="subcellular location">
    <subcellularLocation>
        <location evidence="1">Cell membrane</location>
        <topology evidence="1">Multi-pass membrane protein</topology>
    </subcellularLocation>
</comment>
<keyword evidence="3 10" id="KW-0812">Transmembrane</keyword>